<dbReference type="Proteomes" id="UP000033935">
    <property type="component" value="Unassembled WGS sequence"/>
</dbReference>
<dbReference type="PANTHER" id="PTHR33393">
    <property type="entry name" value="POLYGLUTAMINE SYNTHESIS ACCESSORY PROTEIN RV0574C-RELATED"/>
    <property type="match status" value="1"/>
</dbReference>
<dbReference type="InterPro" id="IPR052169">
    <property type="entry name" value="CW_Biosynth-Accessory"/>
</dbReference>
<name>A0A0G0MJB2_9BACT</name>
<dbReference type="CDD" id="cd07381">
    <property type="entry name" value="MPP_CapA"/>
    <property type="match status" value="1"/>
</dbReference>
<dbReference type="InterPro" id="IPR019079">
    <property type="entry name" value="Capsule_synth_CapA"/>
</dbReference>
<gene>
    <name evidence="3" type="ORF">UT30_C0035G0008</name>
</gene>
<dbReference type="PANTHER" id="PTHR33393:SF13">
    <property type="entry name" value="PGA BIOSYNTHESIS PROTEIN CAPA"/>
    <property type="match status" value="1"/>
</dbReference>
<evidence type="ECO:0000313" key="3">
    <source>
        <dbReference type="EMBL" id="KKR03213.1"/>
    </source>
</evidence>
<protein>
    <submittedName>
        <fullName evidence="3">Capsule synthesis protein, CapA</fullName>
    </submittedName>
</protein>
<organism evidence="3">
    <name type="scientific">Candidatus Uhrbacteria bacterium GW2011_GWF2_39_13</name>
    <dbReference type="NCBI Taxonomy" id="1618995"/>
    <lineage>
        <taxon>Bacteria</taxon>
        <taxon>Candidatus Uhriibacteriota</taxon>
    </lineage>
</organism>
<comment type="caution">
    <text evidence="3">The sequence shown here is derived from an EMBL/GenBank/DDBJ whole genome shotgun (WGS) entry which is preliminary data.</text>
</comment>
<feature type="domain" description="Capsule synthesis protein CapA" evidence="2">
    <location>
        <begin position="43"/>
        <end position="260"/>
    </location>
</feature>
<dbReference type="InterPro" id="IPR029052">
    <property type="entry name" value="Metallo-depent_PP-like"/>
</dbReference>
<dbReference type="Gene3D" id="3.60.21.10">
    <property type="match status" value="1"/>
</dbReference>
<dbReference type="AlphaFoldDB" id="A0A0G0MJB2"/>
<dbReference type="SUPFAM" id="SSF56300">
    <property type="entry name" value="Metallo-dependent phosphatases"/>
    <property type="match status" value="1"/>
</dbReference>
<reference evidence="3" key="1">
    <citation type="journal article" date="2015" name="Nature">
        <title>rRNA introns, odd ribosomes, and small enigmatic genomes across a large radiation of phyla.</title>
        <authorList>
            <person name="Brown C.T."/>
            <person name="Hug L.A."/>
            <person name="Thomas B.C."/>
            <person name="Sharon I."/>
            <person name="Castelle C.J."/>
            <person name="Singh A."/>
            <person name="Wilkins M.J."/>
            <person name="Williams K.H."/>
            <person name="Banfield J.F."/>
        </authorList>
    </citation>
    <scope>NUCLEOTIDE SEQUENCE [LARGE SCALE GENOMIC DNA]</scope>
</reference>
<sequence>MGENQHNEDIQNKAWGSKSQRHIENRCWTACAWADGFCGYGIVSQGPAVQEGAWFEKSDLFVVNLEAPLCEKGLTADSPSGNGLRADGKIAEWMKDTRIDVAGIANNHLRDFKDEGVIQTLENLTRTGVLYAGGGKNISEAEKILLVHVKGLKIGFWMLAEKEQNLATEARPGTSFFNPDANVYIIPELRKQVDFLVIFVHAGHEFALVPSPRIRKAYRAYIEAGADLVVGHHHPHVPQGIERYKTGWIAYSLGNLVFDHDYVAAFKDTDHGYLFNVGISEHSVENIEIIPYYLRNYSTVETCTEKELSDYENMLKKISSCIIDDAKLEESWEKFVIWRWNQSRRDFHRNFSKNFMAEKNPTFIWMLKNCYGCPTAHELLEKAMELLLEEKISR</sequence>
<dbReference type="EMBL" id="LBWG01000035">
    <property type="protein sequence ID" value="KKR03213.1"/>
    <property type="molecule type" value="Genomic_DNA"/>
</dbReference>
<dbReference type="SMART" id="SM00854">
    <property type="entry name" value="PGA_cap"/>
    <property type="match status" value="1"/>
</dbReference>
<evidence type="ECO:0000259" key="2">
    <source>
        <dbReference type="SMART" id="SM00854"/>
    </source>
</evidence>
<accession>A0A0G0MJB2</accession>
<dbReference type="Pfam" id="PF09587">
    <property type="entry name" value="PGA_cap"/>
    <property type="match status" value="1"/>
</dbReference>
<proteinExistence type="inferred from homology"/>
<comment type="similarity">
    <text evidence="1">Belongs to the CapA family.</text>
</comment>
<evidence type="ECO:0000256" key="1">
    <source>
        <dbReference type="ARBA" id="ARBA00005662"/>
    </source>
</evidence>